<dbReference type="InterPro" id="IPR036465">
    <property type="entry name" value="vWFA_dom_sf"/>
</dbReference>
<dbReference type="Gene3D" id="3.40.50.410">
    <property type="entry name" value="von Willebrand factor, type A domain"/>
    <property type="match status" value="1"/>
</dbReference>
<keyword evidence="4" id="KW-1185">Reference proteome</keyword>
<dbReference type="InterPro" id="IPR002035">
    <property type="entry name" value="VWF_A"/>
</dbReference>
<reference evidence="3 4" key="1">
    <citation type="submission" date="2014-09" db="EMBL/GenBank/DDBJ databases">
        <title>Sporocytophaga myxococcoides PG-01 genome sequencing.</title>
        <authorList>
            <person name="Liu L."/>
            <person name="Gao P.J."/>
            <person name="Chen G.J."/>
            <person name="Wang L.S."/>
        </authorList>
    </citation>
    <scope>NUCLEOTIDE SEQUENCE [LARGE SCALE GENOMIC DNA]</scope>
    <source>
        <strain evidence="3 4">PG-01</strain>
    </source>
</reference>
<keyword evidence="1" id="KW-0472">Membrane</keyword>
<dbReference type="PROSITE" id="PS50234">
    <property type="entry name" value="VWFA"/>
    <property type="match status" value="1"/>
</dbReference>
<protein>
    <recommendedName>
        <fullName evidence="2">VWFA domain-containing protein</fullName>
    </recommendedName>
</protein>
<evidence type="ECO:0000259" key="2">
    <source>
        <dbReference type="PROSITE" id="PS50234"/>
    </source>
</evidence>
<gene>
    <name evidence="3" type="ORF">MYP_3091</name>
</gene>
<dbReference type="STRING" id="153721.MYP_3091"/>
<dbReference type="Proteomes" id="UP000030185">
    <property type="component" value="Unassembled WGS sequence"/>
</dbReference>
<evidence type="ECO:0000313" key="4">
    <source>
        <dbReference type="Proteomes" id="UP000030185"/>
    </source>
</evidence>
<evidence type="ECO:0000256" key="1">
    <source>
        <dbReference type="SAM" id="Phobius"/>
    </source>
</evidence>
<evidence type="ECO:0000313" key="3">
    <source>
        <dbReference type="EMBL" id="GAL85862.1"/>
    </source>
</evidence>
<keyword evidence="1" id="KW-0812">Transmembrane</keyword>
<dbReference type="eggNOG" id="COG2304">
    <property type="taxonomic scope" value="Bacteria"/>
</dbReference>
<name>A0A098LHG6_9BACT</name>
<organism evidence="3 4">
    <name type="scientific">Sporocytophaga myxococcoides</name>
    <dbReference type="NCBI Taxonomy" id="153721"/>
    <lineage>
        <taxon>Bacteria</taxon>
        <taxon>Pseudomonadati</taxon>
        <taxon>Bacteroidota</taxon>
        <taxon>Cytophagia</taxon>
        <taxon>Cytophagales</taxon>
        <taxon>Cytophagaceae</taxon>
        <taxon>Sporocytophaga</taxon>
    </lineage>
</organism>
<keyword evidence="1" id="KW-1133">Transmembrane helix</keyword>
<feature type="transmembrane region" description="Helical" evidence="1">
    <location>
        <begin position="36"/>
        <end position="59"/>
    </location>
</feature>
<dbReference type="EMBL" id="BBLT01000006">
    <property type="protein sequence ID" value="GAL85862.1"/>
    <property type="molecule type" value="Genomic_DNA"/>
</dbReference>
<dbReference type="AlphaFoldDB" id="A0A098LHG6"/>
<feature type="domain" description="VWFA" evidence="2">
    <location>
        <begin position="81"/>
        <end position="276"/>
    </location>
</feature>
<proteinExistence type="predicted"/>
<sequence length="420" mass="47479">MILPVASISLYPLRYSIYLSEKLKNLMDMLMKKKTIFLFTTFCFAFACSLYGNNFLLLFKKNITEKALNLPDPPPQQKKIKVALLLDTSNSMDGLIEQAKSQLWTIVNELALAKCDGIKPTIQIALYEYGNDRLNAMEGYIKMVTPLTDDLDKISEDLFKLTTNGGSEFCGHVIQTACKQLDWSSDGNDLQVIFIAGNEPFNQGGVPYQKACALATSKNIVVNTIYCGPYEEGIAGLWKSGADITKGNYMSIEQDRKTVYIPSPYDDKISDLNTQLNTTYIEYGSLGKEKKIKQAEQDVNAEKYGKENKVIRAVSKSSHVYKNKSWDLVDASDEKDFKLEQVPTSDLPQEMQSMTTVQKQKYIETKKADREKIKTEIYQLNMQREKYIAEQKKSEASGKSLDKAMIEAIKKQAAEKNLTF</sequence>
<accession>A0A098LHG6</accession>
<dbReference type="SUPFAM" id="SSF53300">
    <property type="entry name" value="vWA-like"/>
    <property type="match status" value="1"/>
</dbReference>
<dbReference type="Pfam" id="PF00092">
    <property type="entry name" value="VWA"/>
    <property type="match status" value="1"/>
</dbReference>
<comment type="caution">
    <text evidence="3">The sequence shown here is derived from an EMBL/GenBank/DDBJ whole genome shotgun (WGS) entry which is preliminary data.</text>
</comment>